<dbReference type="STRING" id="1216932.CM240_2323"/>
<evidence type="ECO:0000256" key="1">
    <source>
        <dbReference type="SAM" id="Phobius"/>
    </source>
</evidence>
<evidence type="ECO:0000313" key="3">
    <source>
        <dbReference type="EMBL" id="CDM69460.1"/>
    </source>
</evidence>
<protein>
    <recommendedName>
        <fullName evidence="2">DUF4097 domain-containing protein</fullName>
    </recommendedName>
</protein>
<keyword evidence="4" id="KW-1185">Reference proteome</keyword>
<dbReference type="HOGENOM" id="CLU_965412_0_0_9"/>
<dbReference type="PATRIC" id="fig|1216932.3.peg.2301"/>
<dbReference type="EMBL" id="HG917868">
    <property type="protein sequence ID" value="CDM69460.1"/>
    <property type="molecule type" value="Genomic_DNA"/>
</dbReference>
<reference evidence="3 4" key="1">
    <citation type="submission" date="2013-11" db="EMBL/GenBank/DDBJ databases">
        <title>Complete genome sequence of Clostridum sp. M2/40.</title>
        <authorList>
            <person name="Wibberg D."/>
            <person name="Puehler A."/>
            <person name="Schlueter A."/>
        </authorList>
    </citation>
    <scope>NUCLEOTIDE SEQUENCE [LARGE SCALE GENOMIC DNA]</scope>
    <source>
        <strain evidence="4">M2/40</strain>
    </source>
</reference>
<dbReference type="Pfam" id="PF13349">
    <property type="entry name" value="DUF4097"/>
    <property type="match status" value="1"/>
</dbReference>
<keyword evidence="1" id="KW-1133">Transmembrane helix</keyword>
<keyword evidence="1" id="KW-0812">Transmembrane</keyword>
<feature type="domain" description="DUF4097" evidence="2">
    <location>
        <begin position="72"/>
        <end position="287"/>
    </location>
</feature>
<accession>W6SII2</accession>
<name>W6SII2_9CLOT</name>
<keyword evidence="1" id="KW-0472">Membrane</keyword>
<gene>
    <name evidence="3" type="ORF">CM240_2323</name>
</gene>
<dbReference type="KEGG" id="clt:CM240_2323"/>
<dbReference type="RefSeq" id="WP_044039274.1">
    <property type="nucleotide sequence ID" value="NZ_HG917868.1"/>
</dbReference>
<dbReference type="InterPro" id="IPR025164">
    <property type="entry name" value="Toastrack_DUF4097"/>
</dbReference>
<dbReference type="Proteomes" id="UP000019426">
    <property type="component" value="Chromosome M2/40_rep1"/>
</dbReference>
<sequence length="288" mass="32032">MKKSKGILIMVLVIIALLGLYIGMKFIFSKGEKNSNEASIVSEDQLINEKSNSDKYHNIDIDEQSDIALDDVEEIFLNCTTANINIIDTDKENIEVCLVGHTHVKSYDYAPRLDIDKSNGKIEINEVIDNNSTGLINIGQELNIELKIPKGYTNKLYINNFLGDINISSSNELIKYLSVECEEGNISIKNMLPKEVVVINKEGNVELQNIGGEVSVDSYLGDVKVKNLKANGNIYLKVNKGDVETELLKNTYKVIAKSSKGKVKVENYKADSDIVLDIQVNEGDINVK</sequence>
<evidence type="ECO:0000313" key="4">
    <source>
        <dbReference type="Proteomes" id="UP000019426"/>
    </source>
</evidence>
<organism evidence="3 4">
    <name type="scientific">Clostridium bornimense</name>
    <dbReference type="NCBI Taxonomy" id="1216932"/>
    <lineage>
        <taxon>Bacteria</taxon>
        <taxon>Bacillati</taxon>
        <taxon>Bacillota</taxon>
        <taxon>Clostridia</taxon>
        <taxon>Eubacteriales</taxon>
        <taxon>Clostridiaceae</taxon>
        <taxon>Clostridium</taxon>
    </lineage>
</organism>
<dbReference type="AlphaFoldDB" id="W6SII2"/>
<evidence type="ECO:0000259" key="2">
    <source>
        <dbReference type="Pfam" id="PF13349"/>
    </source>
</evidence>
<proteinExistence type="predicted"/>
<feature type="transmembrane region" description="Helical" evidence="1">
    <location>
        <begin position="7"/>
        <end position="28"/>
    </location>
</feature>